<proteinExistence type="predicted"/>
<dbReference type="WBParaSite" id="PgB07_g054_t01">
    <property type="protein sequence ID" value="PgB07_g054_t01"/>
    <property type="gene ID" value="PgB07_g054"/>
</dbReference>
<feature type="compositionally biased region" description="Polar residues" evidence="1">
    <location>
        <begin position="37"/>
        <end position="48"/>
    </location>
</feature>
<dbReference type="Proteomes" id="UP000887569">
    <property type="component" value="Unplaced"/>
</dbReference>
<evidence type="ECO:0000256" key="1">
    <source>
        <dbReference type="SAM" id="MobiDB-lite"/>
    </source>
</evidence>
<feature type="region of interest" description="Disordered" evidence="1">
    <location>
        <begin position="155"/>
        <end position="250"/>
    </location>
</feature>
<feature type="compositionally biased region" description="Polar residues" evidence="1">
    <location>
        <begin position="235"/>
        <end position="246"/>
    </location>
</feature>
<sequence>MMASTFAKFHGKLCLSVPKIQSKVRTSAAVAQHHATRTPQRVHTNGETTPAVPSFELKSPFDVSSDIRRAPIKKPWRRTGAQYKPFIGFPSMPTNKIVNDFIFPTFIDEASSAEADYQESDAPAKLSYPDGTLTFRPENNRPIEMRPQIAFDTLDRENAPSSARPNSVKGEYIDNGRSANDNMLESPSPSSPSHPGFWFEEIVPMSNPQNGVNAKQHDSDTSETLMRSAAAIRSAPTSKEPSNVSESKPRTILVSTEATSPTQSTNKEETFSEYEVEHFSENGLMEEYSEPDYATYDPLKFYHTPPPKRPSLNEKILTFCTKEIAIRDSNNLVIACGSDSEVWLPHRCPAGSECFLSSDSLYRICCAVADAVSYTK</sequence>
<name>A0A914ZLC9_PARUN</name>
<reference evidence="3" key="1">
    <citation type="submission" date="2022-11" db="UniProtKB">
        <authorList>
            <consortium name="WormBaseParasite"/>
        </authorList>
    </citation>
    <scope>IDENTIFICATION</scope>
</reference>
<feature type="region of interest" description="Disordered" evidence="1">
    <location>
        <begin position="33"/>
        <end position="55"/>
    </location>
</feature>
<protein>
    <submittedName>
        <fullName evidence="3">Uncharacterized protein</fullName>
    </submittedName>
</protein>
<evidence type="ECO:0000313" key="2">
    <source>
        <dbReference type="Proteomes" id="UP000887569"/>
    </source>
</evidence>
<keyword evidence="2" id="KW-1185">Reference proteome</keyword>
<dbReference type="AlphaFoldDB" id="A0A914ZLC9"/>
<feature type="region of interest" description="Disordered" evidence="1">
    <location>
        <begin position="120"/>
        <end position="139"/>
    </location>
</feature>
<evidence type="ECO:0000313" key="3">
    <source>
        <dbReference type="WBParaSite" id="PgB07_g054_t01"/>
    </source>
</evidence>
<organism evidence="2 3">
    <name type="scientific">Parascaris univalens</name>
    <name type="common">Nematode worm</name>
    <dbReference type="NCBI Taxonomy" id="6257"/>
    <lineage>
        <taxon>Eukaryota</taxon>
        <taxon>Metazoa</taxon>
        <taxon>Ecdysozoa</taxon>
        <taxon>Nematoda</taxon>
        <taxon>Chromadorea</taxon>
        <taxon>Rhabditida</taxon>
        <taxon>Spirurina</taxon>
        <taxon>Ascaridomorpha</taxon>
        <taxon>Ascaridoidea</taxon>
        <taxon>Ascarididae</taxon>
        <taxon>Parascaris</taxon>
    </lineage>
</organism>
<accession>A0A914ZLC9</accession>